<dbReference type="Gene3D" id="3.40.50.1820">
    <property type="entry name" value="alpha/beta hydrolase"/>
    <property type="match status" value="1"/>
</dbReference>
<accession>A0ABY5P8M5</accession>
<evidence type="ECO:0000313" key="1">
    <source>
        <dbReference type="EMBL" id="UUX35102.1"/>
    </source>
</evidence>
<dbReference type="InterPro" id="IPR050583">
    <property type="entry name" value="Mycobacterial_A85_antigen"/>
</dbReference>
<dbReference type="InterPro" id="IPR000801">
    <property type="entry name" value="Esterase-like"/>
</dbReference>
<reference evidence="1 2" key="1">
    <citation type="submission" date="2022-08" db="EMBL/GenBank/DDBJ databases">
        <title>Aerococcaceae sp. nov isolated from spoiled eye mask.</title>
        <authorList>
            <person name="Zhou G."/>
            <person name="Xie X.-B."/>
            <person name="Shi Q.-S."/>
            <person name="Wang Y.-S."/>
            <person name="Wen X."/>
            <person name="Peng H."/>
            <person name="Yang X.-J."/>
            <person name="Tao H.-B."/>
            <person name="Huang X.-M."/>
        </authorList>
    </citation>
    <scope>NUCLEOTIDE SEQUENCE [LARGE SCALE GENOMIC DNA]</scope>
    <source>
        <strain evidence="2">DM20194951</strain>
    </source>
</reference>
<name>A0ABY5P8M5_9LACT</name>
<keyword evidence="1" id="KW-0378">Hydrolase</keyword>
<dbReference type="Proteomes" id="UP001315967">
    <property type="component" value="Chromosome"/>
</dbReference>
<dbReference type="PANTHER" id="PTHR48098:SF6">
    <property type="entry name" value="FERRI-BACILLIBACTIN ESTERASE BESA"/>
    <property type="match status" value="1"/>
</dbReference>
<dbReference type="InterPro" id="IPR029058">
    <property type="entry name" value="AB_hydrolase_fold"/>
</dbReference>
<evidence type="ECO:0000313" key="2">
    <source>
        <dbReference type="Proteomes" id="UP001315967"/>
    </source>
</evidence>
<dbReference type="GO" id="GO:0016787">
    <property type="term" value="F:hydrolase activity"/>
    <property type="evidence" value="ECO:0007669"/>
    <property type="project" value="UniProtKB-KW"/>
</dbReference>
<protein>
    <submittedName>
        <fullName evidence="1">Alpha/beta hydrolase-fold protein</fullName>
    </submittedName>
</protein>
<dbReference type="EMBL" id="CP102453">
    <property type="protein sequence ID" value="UUX35102.1"/>
    <property type="molecule type" value="Genomic_DNA"/>
</dbReference>
<dbReference type="RefSeq" id="WP_313794595.1">
    <property type="nucleotide sequence ID" value="NZ_CP102453.1"/>
</dbReference>
<sequence length="250" mass="28620">MGRVETFDFYFPYKNVDKSIHIYLPEGEGPFPVLYMYDGHNLFFNSWATYGTSWGLKDFMDNYPQPMIIVGIECSHQGSERLWEYSPYKIEQSIFGSGLIDGYGKQYMEWLVNTLKPHIDNKYPTLSDRQNTAVGGSSMGGLMAFYSGLAHNKTFSKIASLSPSLFFCKKQLMEEWEHSQIDPDSRFYFSFGEEEIENSPQALSPVEYFNDAIQQAGASSMIHIQAGGGHNEATWAAQNQRYIAFLFEER</sequence>
<gene>
    <name evidence="1" type="ORF">NRE15_05530</name>
</gene>
<organism evidence="1 2">
    <name type="scientific">Fundicoccus culcitae</name>
    <dbReference type="NCBI Taxonomy" id="2969821"/>
    <lineage>
        <taxon>Bacteria</taxon>
        <taxon>Bacillati</taxon>
        <taxon>Bacillota</taxon>
        <taxon>Bacilli</taxon>
        <taxon>Lactobacillales</taxon>
        <taxon>Aerococcaceae</taxon>
        <taxon>Fundicoccus</taxon>
    </lineage>
</organism>
<dbReference type="Pfam" id="PF00756">
    <property type="entry name" value="Esterase"/>
    <property type="match status" value="1"/>
</dbReference>
<keyword evidence="2" id="KW-1185">Reference proteome</keyword>
<dbReference type="SUPFAM" id="SSF53474">
    <property type="entry name" value="alpha/beta-Hydrolases"/>
    <property type="match status" value="1"/>
</dbReference>
<proteinExistence type="predicted"/>
<dbReference type="PANTHER" id="PTHR48098">
    <property type="entry name" value="ENTEROCHELIN ESTERASE-RELATED"/>
    <property type="match status" value="1"/>
</dbReference>